<accession>A0ABD2B7K6</accession>
<dbReference type="Proteomes" id="UP001607302">
    <property type="component" value="Unassembled WGS sequence"/>
</dbReference>
<feature type="region of interest" description="Disordered" evidence="1">
    <location>
        <begin position="143"/>
        <end position="224"/>
    </location>
</feature>
<comment type="caution">
    <text evidence="2">The sequence shown here is derived from an EMBL/GenBank/DDBJ whole genome shotgun (WGS) entry which is preliminary data.</text>
</comment>
<name>A0ABD2B7K6_VESSQ</name>
<keyword evidence="3" id="KW-1185">Reference proteome</keyword>
<gene>
    <name evidence="2" type="ORF">V1478_006327</name>
</gene>
<dbReference type="AlphaFoldDB" id="A0ABD2B7K6"/>
<sequence>MVWRGVKGTYPSSQPASKVNVDYRLNLIVTISIVDLRKVVNRANKEEEEEEEEEGEEEKEKEEERDREILHCVWMYEFVFNRCTDAMRVGNHYDEIHVKLNEKGKKRVRRGIEIDSLRELVLPIIRYVVCTYSPFHGIFRHDNDYDDYDDYDEGDDDNEDDDVHDDDDDKDDEDDDNDDDDDDDDDNDDDDDDDDDDNDDDDSSINICAAASRDHVTRPSVATREEKRRDYGRYIWNITLGSSSDNASVSANDSGSGIVVVVVVVVVGISLRRGPKPSARLNARVNISA</sequence>
<evidence type="ECO:0000313" key="2">
    <source>
        <dbReference type="EMBL" id="KAL2728695.1"/>
    </source>
</evidence>
<feature type="compositionally biased region" description="Acidic residues" evidence="1">
    <location>
        <begin position="144"/>
        <end position="203"/>
    </location>
</feature>
<dbReference type="EMBL" id="JAUDFV010000132">
    <property type="protein sequence ID" value="KAL2728695.1"/>
    <property type="molecule type" value="Genomic_DNA"/>
</dbReference>
<organism evidence="2 3">
    <name type="scientific">Vespula squamosa</name>
    <name type="common">Southern yellow jacket</name>
    <name type="synonym">Wasp</name>
    <dbReference type="NCBI Taxonomy" id="30214"/>
    <lineage>
        <taxon>Eukaryota</taxon>
        <taxon>Metazoa</taxon>
        <taxon>Ecdysozoa</taxon>
        <taxon>Arthropoda</taxon>
        <taxon>Hexapoda</taxon>
        <taxon>Insecta</taxon>
        <taxon>Pterygota</taxon>
        <taxon>Neoptera</taxon>
        <taxon>Endopterygota</taxon>
        <taxon>Hymenoptera</taxon>
        <taxon>Apocrita</taxon>
        <taxon>Aculeata</taxon>
        <taxon>Vespoidea</taxon>
        <taxon>Vespidae</taxon>
        <taxon>Vespinae</taxon>
        <taxon>Vespula</taxon>
    </lineage>
</organism>
<feature type="region of interest" description="Disordered" evidence="1">
    <location>
        <begin position="44"/>
        <end position="63"/>
    </location>
</feature>
<feature type="compositionally biased region" description="Basic and acidic residues" evidence="1">
    <location>
        <begin position="212"/>
        <end position="224"/>
    </location>
</feature>
<evidence type="ECO:0000256" key="1">
    <source>
        <dbReference type="SAM" id="MobiDB-lite"/>
    </source>
</evidence>
<proteinExistence type="predicted"/>
<feature type="compositionally biased region" description="Acidic residues" evidence="1">
    <location>
        <begin position="46"/>
        <end position="61"/>
    </location>
</feature>
<protein>
    <submittedName>
        <fullName evidence="2">Uncharacterized protein</fullName>
    </submittedName>
</protein>
<evidence type="ECO:0000313" key="3">
    <source>
        <dbReference type="Proteomes" id="UP001607302"/>
    </source>
</evidence>
<reference evidence="2 3" key="1">
    <citation type="journal article" date="2024" name="Ann. Entomol. Soc. Am.">
        <title>Genomic analyses of the southern and eastern yellowjacket wasps (Hymenoptera: Vespidae) reveal evolutionary signatures of social life.</title>
        <authorList>
            <person name="Catto M.A."/>
            <person name="Caine P.B."/>
            <person name="Orr S.E."/>
            <person name="Hunt B.G."/>
            <person name="Goodisman M.A.D."/>
        </authorList>
    </citation>
    <scope>NUCLEOTIDE SEQUENCE [LARGE SCALE GENOMIC DNA]</scope>
    <source>
        <strain evidence="2">233</strain>
        <tissue evidence="2">Head and thorax</tissue>
    </source>
</reference>